<dbReference type="PANTHER" id="PTHR23111:SF40">
    <property type="entry name" value="RNA-BINDING PROTEIN INVOLVED IN HETEROCHROMATIN ASSEMBLY-RELATED"/>
    <property type="match status" value="1"/>
</dbReference>
<evidence type="ECO:0000256" key="1">
    <source>
        <dbReference type="ARBA" id="ARBA00022723"/>
    </source>
</evidence>
<dbReference type="GO" id="GO:0003729">
    <property type="term" value="F:mRNA binding"/>
    <property type="evidence" value="ECO:0007669"/>
    <property type="project" value="TreeGrafter"/>
</dbReference>
<keyword evidence="1" id="KW-0479">Metal-binding</keyword>
<dbReference type="EMBL" id="JABCRI010000018">
    <property type="protein sequence ID" value="KAF8389992.1"/>
    <property type="molecule type" value="Genomic_DNA"/>
</dbReference>
<dbReference type="InterPro" id="IPR036443">
    <property type="entry name" value="Znf_RanBP2_sf"/>
</dbReference>
<evidence type="ECO:0000259" key="6">
    <source>
        <dbReference type="PROSITE" id="PS50199"/>
    </source>
</evidence>
<dbReference type="PROSITE" id="PS01358">
    <property type="entry name" value="ZF_RANBP2_1"/>
    <property type="match status" value="2"/>
</dbReference>
<dbReference type="OMA" id="YKEWKWK"/>
<dbReference type="InterPro" id="IPR001876">
    <property type="entry name" value="Znf_RanBP2"/>
</dbReference>
<proteinExistence type="predicted"/>
<gene>
    <name evidence="7" type="ORF">HHK36_024512</name>
</gene>
<evidence type="ECO:0000313" key="7">
    <source>
        <dbReference type="EMBL" id="KAF8389992.1"/>
    </source>
</evidence>
<keyword evidence="8" id="KW-1185">Reference proteome</keyword>
<dbReference type="InterPro" id="IPR049534">
    <property type="entry name" value="TEX13A/C/D_Znf"/>
</dbReference>
<feature type="domain" description="RanBP2-type" evidence="6">
    <location>
        <begin position="327"/>
        <end position="356"/>
    </location>
</feature>
<dbReference type="Proteomes" id="UP000655225">
    <property type="component" value="Unassembled WGS sequence"/>
</dbReference>
<keyword evidence="3" id="KW-0862">Zinc</keyword>
<keyword evidence="2 4" id="KW-0863">Zinc-finger</keyword>
<dbReference type="SUPFAM" id="SSF90209">
    <property type="entry name" value="Ran binding protein zinc finger-like"/>
    <property type="match status" value="2"/>
</dbReference>
<dbReference type="PROSITE" id="PS50199">
    <property type="entry name" value="ZF_RANBP2_2"/>
    <property type="match status" value="2"/>
</dbReference>
<dbReference type="GO" id="GO:0005737">
    <property type="term" value="C:cytoplasm"/>
    <property type="evidence" value="ECO:0007669"/>
    <property type="project" value="TreeGrafter"/>
</dbReference>
<accession>A0A834YQ35</accession>
<dbReference type="PANTHER" id="PTHR23111">
    <property type="entry name" value="ZINC FINGER PROTEIN"/>
    <property type="match status" value="1"/>
</dbReference>
<organism evidence="7 8">
    <name type="scientific">Tetracentron sinense</name>
    <name type="common">Spur-leaf</name>
    <dbReference type="NCBI Taxonomy" id="13715"/>
    <lineage>
        <taxon>Eukaryota</taxon>
        <taxon>Viridiplantae</taxon>
        <taxon>Streptophyta</taxon>
        <taxon>Embryophyta</taxon>
        <taxon>Tracheophyta</taxon>
        <taxon>Spermatophyta</taxon>
        <taxon>Magnoliopsida</taxon>
        <taxon>Trochodendrales</taxon>
        <taxon>Trochodendraceae</taxon>
        <taxon>Tetracentron</taxon>
    </lineage>
</organism>
<dbReference type="Pfam" id="PF20864">
    <property type="entry name" value="Zn_ribbon_TEX13"/>
    <property type="match status" value="1"/>
</dbReference>
<comment type="caution">
    <text evidence="7">The sequence shown here is derived from an EMBL/GenBank/DDBJ whole genome shotgun (WGS) entry which is preliminary data.</text>
</comment>
<feature type="domain" description="RanBP2-type" evidence="6">
    <location>
        <begin position="288"/>
        <end position="317"/>
    </location>
</feature>
<evidence type="ECO:0000256" key="4">
    <source>
        <dbReference type="PROSITE-ProRule" id="PRU00322"/>
    </source>
</evidence>
<dbReference type="OrthoDB" id="448399at2759"/>
<dbReference type="SMART" id="SM00547">
    <property type="entry name" value="ZnF_RBZ"/>
    <property type="match status" value="2"/>
</dbReference>
<protein>
    <recommendedName>
        <fullName evidence="6">RanBP2-type domain-containing protein</fullName>
    </recommendedName>
</protein>
<dbReference type="Pfam" id="PF00641">
    <property type="entry name" value="Zn_ribbon_RanBP"/>
    <property type="match status" value="1"/>
</dbReference>
<evidence type="ECO:0000256" key="5">
    <source>
        <dbReference type="SAM" id="MobiDB-lite"/>
    </source>
</evidence>
<dbReference type="GO" id="GO:0008270">
    <property type="term" value="F:zinc ion binding"/>
    <property type="evidence" value="ECO:0007669"/>
    <property type="project" value="UniProtKB-KW"/>
</dbReference>
<dbReference type="Gene3D" id="4.10.1060.10">
    <property type="entry name" value="Zinc finger, RanBP2-type"/>
    <property type="match status" value="2"/>
</dbReference>
<evidence type="ECO:0000256" key="3">
    <source>
        <dbReference type="ARBA" id="ARBA00022833"/>
    </source>
</evidence>
<evidence type="ECO:0000256" key="2">
    <source>
        <dbReference type="ARBA" id="ARBA00022771"/>
    </source>
</evidence>
<feature type="region of interest" description="Disordered" evidence="5">
    <location>
        <begin position="252"/>
        <end position="274"/>
    </location>
</feature>
<reference evidence="7 8" key="1">
    <citation type="submission" date="2020-04" db="EMBL/GenBank/DDBJ databases">
        <title>Plant Genome Project.</title>
        <authorList>
            <person name="Zhang R.-G."/>
        </authorList>
    </citation>
    <scope>NUCLEOTIDE SEQUENCE [LARGE SCALE GENOMIC DNA]</scope>
    <source>
        <strain evidence="7">YNK0</strain>
        <tissue evidence="7">Leaf</tissue>
    </source>
</reference>
<evidence type="ECO:0000313" key="8">
    <source>
        <dbReference type="Proteomes" id="UP000655225"/>
    </source>
</evidence>
<dbReference type="AlphaFoldDB" id="A0A834YQ35"/>
<name>A0A834YQ35_TETSI</name>
<sequence>MVTSKLLLFRTSIFHIHRTATASASSISNTPLKTPSYLPTLRFTKTSPSLFLQFHSSSFSDAVDNLSDNGETVNAHPWPEWVAFIDRLKSKGYFDEASPPAEDNGGEASGVVNLGDAAVAGTTPKDLNSLRNACLSFARDRSLSTKDIKTVVECGCPSLLRKAVSSAKRLRASIRLDEGDVCSACNFRGSCDRAYVILKESEATARTVDIVRILFMYSLDPLFLSGGEKPPGKEHVEASARKLLSELIELSDTSPDPALPKPALKPPRQKEQSEKFMDHVQYQNVEMKRGDWMCSKCNFMNFARNTQCLQCKEEGPKRVGGVDVEMKKGDWNCPQCDFLNFRRNMVCLKCNCERPKDKVVQHEDQIWKRP</sequence>